<sequence length="835" mass="88181">MATSSPFSYAQAAKGQAAQVATTPTSEPTEVKNNSTQDAEQSPDSLAVLSNSGIEGKASEHASLSTDSKVDVAQEQGKGSTSRETNSESNSESNTPSLTGSRREDSDAPADNLSQGDEKRAVRSSSASTRLTDDSDFKKGQRKGRKGKATGTSAADSDKVKDKEEEKEKEKELPKVELTEAPLPLVNIWTQRKEAQAAKLKPNVATNVSSIGGDAPTAASTGSNASQEAKKKSKTSEAGSLPKTTHNGHPGAFKGQRKAGEDGRGENDGTARRGAPRGSRVAEKAEALPPSADSSAWPTPETAIREEKRKPTDRVEKPEPSEPNDDTASTKTRKKEQWERIDFVPTVNWETPVPALRGSRGGRGGGSGRGGRDVTSRGGSHVASSAPVAADKPADVTPAVASKGANDQRDKARDGAPSHRGNAPPSAVAKQSTADNPRNKDHRKPSGPARGDRVKDSTSTQSADQAVPPRSEGRGEKGGRGGGPYRGSRGGHPANSHAMHAQAQYLPNGGPYSHPPMSSRHQNFTSPPLSQGNSFSQGFGSQGRPGGRGGANRQSSASTGYSHRGNGANGNSARPRPLSTQNMAPYTWDTYAGMPMTAPPYPPQLFNYELKAVLTQQVEYYFSVNNLCKDGHLRRHMDSQGFVFLSIIHGFARVKQLSGDNYTFLRASVADSTQLDFVAGKDGIDRIRSRHHWQKFVLPMDQRVEAAQTAGPEYFYYQSIDQQAMNSMVAGGYPMGSPTSYANGTTFDPSGYANGAHVIDGNGAQLSATVPEFQPGMYNTQLPDQEGNSVSSKPTASTSSPNGPAAEPEGTSQTASSHVNGTSAIESQPSGVLES</sequence>
<dbReference type="AlphaFoldDB" id="A0A3N2PR98"/>
<name>A0A3N2PR98_SODAK</name>
<dbReference type="Gene3D" id="1.10.10.10">
    <property type="entry name" value="Winged helix-like DNA-binding domain superfamily/Winged helix DNA-binding domain"/>
    <property type="match status" value="1"/>
</dbReference>
<feature type="compositionally biased region" description="Basic and acidic residues" evidence="3">
    <location>
        <begin position="303"/>
        <end position="320"/>
    </location>
</feature>
<evidence type="ECO:0000313" key="5">
    <source>
        <dbReference type="EMBL" id="ROT37008.1"/>
    </source>
</evidence>
<dbReference type="InterPro" id="IPR006630">
    <property type="entry name" value="La_HTH"/>
</dbReference>
<feature type="domain" description="HTH La-type RNA-binding" evidence="4">
    <location>
        <begin position="604"/>
        <end position="694"/>
    </location>
</feature>
<feature type="compositionally biased region" description="Polar residues" evidence="3">
    <location>
        <begin position="777"/>
        <end position="788"/>
    </location>
</feature>
<keyword evidence="6" id="KW-1185">Reference proteome</keyword>
<feature type="compositionally biased region" description="Low complexity" evidence="3">
    <location>
        <begin position="789"/>
        <end position="801"/>
    </location>
</feature>
<feature type="compositionally biased region" description="Low complexity" evidence="3">
    <location>
        <begin position="10"/>
        <end position="21"/>
    </location>
</feature>
<evidence type="ECO:0000313" key="6">
    <source>
        <dbReference type="Proteomes" id="UP000272025"/>
    </source>
</evidence>
<feature type="compositionally biased region" description="Low complexity" evidence="3">
    <location>
        <begin position="530"/>
        <end position="539"/>
    </location>
</feature>
<accession>A0A3N2PR98</accession>
<feature type="compositionally biased region" description="Low complexity" evidence="3">
    <location>
        <begin position="80"/>
        <end position="97"/>
    </location>
</feature>
<dbReference type="STRING" id="1314773.A0A3N2PR98"/>
<organism evidence="5 6">
    <name type="scientific">Sodiomyces alkalinus (strain CBS 110278 / VKM F-3762 / F11)</name>
    <name type="common">Alkaliphilic filamentous fungus</name>
    <dbReference type="NCBI Taxonomy" id="1314773"/>
    <lineage>
        <taxon>Eukaryota</taxon>
        <taxon>Fungi</taxon>
        <taxon>Dikarya</taxon>
        <taxon>Ascomycota</taxon>
        <taxon>Pezizomycotina</taxon>
        <taxon>Sordariomycetes</taxon>
        <taxon>Hypocreomycetidae</taxon>
        <taxon>Glomerellales</taxon>
        <taxon>Plectosphaerellaceae</taxon>
        <taxon>Sodiomyces</taxon>
    </lineage>
</organism>
<dbReference type="GO" id="GO:0005829">
    <property type="term" value="C:cytosol"/>
    <property type="evidence" value="ECO:0007669"/>
    <property type="project" value="TreeGrafter"/>
</dbReference>
<dbReference type="EMBL" id="ML119058">
    <property type="protein sequence ID" value="ROT37008.1"/>
    <property type="molecule type" value="Genomic_DNA"/>
</dbReference>
<dbReference type="InterPro" id="IPR036390">
    <property type="entry name" value="WH_DNA-bd_sf"/>
</dbReference>
<evidence type="ECO:0000259" key="4">
    <source>
        <dbReference type="PROSITE" id="PS50961"/>
    </source>
</evidence>
<feature type="compositionally biased region" description="Polar residues" evidence="3">
    <location>
        <begin position="236"/>
        <end position="247"/>
    </location>
</feature>
<dbReference type="GO" id="GO:0003723">
    <property type="term" value="F:RNA binding"/>
    <property type="evidence" value="ECO:0007669"/>
    <property type="project" value="UniProtKB-UniRule"/>
</dbReference>
<evidence type="ECO:0000256" key="3">
    <source>
        <dbReference type="SAM" id="MobiDB-lite"/>
    </source>
</evidence>
<feature type="compositionally biased region" description="Basic and acidic residues" evidence="3">
    <location>
        <begin position="406"/>
        <end position="417"/>
    </location>
</feature>
<feature type="compositionally biased region" description="Basic and acidic residues" evidence="3">
    <location>
        <begin position="156"/>
        <end position="178"/>
    </location>
</feature>
<dbReference type="RefSeq" id="XP_028464814.1">
    <property type="nucleotide sequence ID" value="XM_028608258.1"/>
</dbReference>
<evidence type="ECO:0000256" key="1">
    <source>
        <dbReference type="ARBA" id="ARBA00022884"/>
    </source>
</evidence>
<dbReference type="InterPro" id="IPR045180">
    <property type="entry name" value="La_dom_prot"/>
</dbReference>
<feature type="region of interest" description="Disordered" evidence="3">
    <location>
        <begin position="1"/>
        <end position="581"/>
    </location>
</feature>
<dbReference type="CDD" id="cd07323">
    <property type="entry name" value="LAM"/>
    <property type="match status" value="1"/>
</dbReference>
<dbReference type="Pfam" id="PF05383">
    <property type="entry name" value="La"/>
    <property type="match status" value="1"/>
</dbReference>
<dbReference type="InterPro" id="IPR036388">
    <property type="entry name" value="WH-like_DNA-bd_sf"/>
</dbReference>
<dbReference type="PANTHER" id="PTHR22792">
    <property type="entry name" value="LUPUS LA PROTEIN-RELATED"/>
    <property type="match status" value="1"/>
</dbReference>
<feature type="compositionally biased region" description="Polar residues" evidence="3">
    <location>
        <begin position="810"/>
        <end position="835"/>
    </location>
</feature>
<reference evidence="5 6" key="1">
    <citation type="journal article" date="2018" name="Mol. Ecol.">
        <title>The obligate alkalophilic soda-lake fungus Sodiomyces alkalinus has shifted to a protein diet.</title>
        <authorList>
            <person name="Grum-Grzhimaylo A.A."/>
            <person name="Falkoski D.L."/>
            <person name="van den Heuvel J."/>
            <person name="Valero-Jimenez C.A."/>
            <person name="Min B."/>
            <person name="Choi I.G."/>
            <person name="Lipzen A."/>
            <person name="Daum C.G."/>
            <person name="Aanen D.K."/>
            <person name="Tsang A."/>
            <person name="Henrissat B."/>
            <person name="Bilanenko E.N."/>
            <person name="de Vries R.P."/>
            <person name="van Kan J.A.L."/>
            <person name="Grigoriev I.V."/>
            <person name="Debets A.J.M."/>
        </authorList>
    </citation>
    <scope>NUCLEOTIDE SEQUENCE [LARGE SCALE GENOMIC DNA]</scope>
    <source>
        <strain evidence="5 6">F11</strain>
    </source>
</reference>
<feature type="region of interest" description="Disordered" evidence="3">
    <location>
        <begin position="774"/>
        <end position="835"/>
    </location>
</feature>
<dbReference type="GO" id="GO:0045727">
    <property type="term" value="P:positive regulation of translation"/>
    <property type="evidence" value="ECO:0007669"/>
    <property type="project" value="TreeGrafter"/>
</dbReference>
<protein>
    <recommendedName>
        <fullName evidence="4">HTH La-type RNA-binding domain-containing protein</fullName>
    </recommendedName>
</protein>
<gene>
    <name evidence="5" type="ORF">SODALDRAFT_280824</name>
</gene>
<feature type="compositionally biased region" description="Gly residues" evidence="3">
    <location>
        <begin position="480"/>
        <end position="490"/>
    </location>
</feature>
<feature type="compositionally biased region" description="Basic and acidic residues" evidence="3">
    <location>
        <begin position="258"/>
        <end position="271"/>
    </location>
</feature>
<proteinExistence type="predicted"/>
<dbReference type="SUPFAM" id="SSF46785">
    <property type="entry name" value="Winged helix' DNA-binding domain"/>
    <property type="match status" value="1"/>
</dbReference>
<feature type="compositionally biased region" description="Polar residues" evidence="3">
    <location>
        <begin position="218"/>
        <end position="227"/>
    </location>
</feature>
<dbReference type="GO" id="GO:0010494">
    <property type="term" value="C:cytoplasmic stress granule"/>
    <property type="evidence" value="ECO:0007669"/>
    <property type="project" value="TreeGrafter"/>
</dbReference>
<feature type="compositionally biased region" description="Gly residues" evidence="3">
    <location>
        <begin position="540"/>
        <end position="550"/>
    </location>
</feature>
<dbReference type="Proteomes" id="UP000272025">
    <property type="component" value="Unassembled WGS sequence"/>
</dbReference>
<keyword evidence="1 2" id="KW-0694">RNA-binding</keyword>
<feature type="compositionally biased region" description="Gly residues" evidence="3">
    <location>
        <begin position="359"/>
        <end position="369"/>
    </location>
</feature>
<dbReference type="SMART" id="SM00715">
    <property type="entry name" value="LA"/>
    <property type="match status" value="1"/>
</dbReference>
<dbReference type="GeneID" id="39576736"/>
<evidence type="ECO:0000256" key="2">
    <source>
        <dbReference type="PROSITE-ProRule" id="PRU00332"/>
    </source>
</evidence>
<dbReference type="PANTHER" id="PTHR22792:SF132">
    <property type="entry name" value="LA-RELATED PROTEIN 1"/>
    <property type="match status" value="1"/>
</dbReference>
<dbReference type="OrthoDB" id="340227at2759"/>
<feature type="compositionally biased region" description="Polar residues" evidence="3">
    <location>
        <begin position="519"/>
        <end position="529"/>
    </location>
</feature>
<feature type="compositionally biased region" description="Polar residues" evidence="3">
    <location>
        <begin position="22"/>
        <end position="53"/>
    </location>
</feature>
<dbReference type="PROSITE" id="PS50961">
    <property type="entry name" value="HTH_LA"/>
    <property type="match status" value="1"/>
</dbReference>